<accession>A0AA38NR14</accession>
<dbReference type="EMBL" id="MU793259">
    <property type="protein sequence ID" value="KAJ3789546.1"/>
    <property type="molecule type" value="Genomic_DNA"/>
</dbReference>
<evidence type="ECO:0000313" key="3">
    <source>
        <dbReference type="EMBL" id="KAJ3789546.1"/>
    </source>
</evidence>
<protein>
    <recommendedName>
        <fullName evidence="5">HMG box domain-containing protein</fullName>
    </recommendedName>
</protein>
<feature type="signal peptide" evidence="2">
    <location>
        <begin position="1"/>
        <end position="20"/>
    </location>
</feature>
<keyword evidence="4" id="KW-1185">Reference proteome</keyword>
<dbReference type="Proteomes" id="UP001163798">
    <property type="component" value="Unassembled WGS sequence"/>
</dbReference>
<proteinExistence type="predicted"/>
<evidence type="ECO:0000313" key="4">
    <source>
        <dbReference type="Proteomes" id="UP001163798"/>
    </source>
</evidence>
<comment type="caution">
    <text evidence="3">The sequence shown here is derived from an EMBL/GenBank/DDBJ whole genome shotgun (WGS) entry which is preliminary data.</text>
</comment>
<reference evidence="3" key="1">
    <citation type="submission" date="2022-08" db="EMBL/GenBank/DDBJ databases">
        <authorList>
            <consortium name="DOE Joint Genome Institute"/>
            <person name="Min B."/>
            <person name="Riley R."/>
            <person name="Sierra-Patev S."/>
            <person name="Naranjo-Ortiz M."/>
            <person name="Looney B."/>
            <person name="Konkel Z."/>
            <person name="Slot J.C."/>
            <person name="Sakamoto Y."/>
            <person name="Steenwyk J.L."/>
            <person name="Rokas A."/>
            <person name="Carro J."/>
            <person name="Camarero S."/>
            <person name="Ferreira P."/>
            <person name="Molpeceres G."/>
            <person name="Ruiz-Duenas F.J."/>
            <person name="Serrano A."/>
            <person name="Henrissat B."/>
            <person name="Drula E."/>
            <person name="Hughes K.W."/>
            <person name="Mata J.L."/>
            <person name="Ishikawa N.K."/>
            <person name="Vargas-Isla R."/>
            <person name="Ushijima S."/>
            <person name="Smith C.A."/>
            <person name="Ahrendt S."/>
            <person name="Andreopoulos W."/>
            <person name="He G."/>
            <person name="Labutti K."/>
            <person name="Lipzen A."/>
            <person name="Ng V."/>
            <person name="Sandor L."/>
            <person name="Barry K."/>
            <person name="Martinez A.T."/>
            <person name="Xiao Y."/>
            <person name="Gibbons J.G."/>
            <person name="Terashima K."/>
            <person name="Hibbett D.S."/>
            <person name="Grigoriev I.V."/>
        </authorList>
    </citation>
    <scope>NUCLEOTIDE SEQUENCE</scope>
    <source>
        <strain evidence="3">TFB10291</strain>
    </source>
</reference>
<evidence type="ECO:0008006" key="5">
    <source>
        <dbReference type="Google" id="ProtNLM"/>
    </source>
</evidence>
<name>A0AA38NR14_9AGAR</name>
<gene>
    <name evidence="3" type="ORF">GGU10DRAFT_343126</name>
</gene>
<feature type="chain" id="PRO_5041286021" description="HMG box domain-containing protein" evidence="2">
    <location>
        <begin position="21"/>
        <end position="120"/>
    </location>
</feature>
<feature type="compositionally biased region" description="Polar residues" evidence="1">
    <location>
        <begin position="44"/>
        <end position="58"/>
    </location>
</feature>
<sequence>MAAQTLPILPMLFLYQYCALDWISSQITIFVSYSMSEISASSSPRVQPQSTHSQSIPNTPDPSFKPRTLGEIIASEWEKLSEEAQNIERVNSRRKEREDEENYTEGRRRLQRFHSSAPGL</sequence>
<dbReference type="AlphaFoldDB" id="A0AA38NR14"/>
<keyword evidence="2" id="KW-0732">Signal</keyword>
<evidence type="ECO:0000256" key="2">
    <source>
        <dbReference type="SAM" id="SignalP"/>
    </source>
</evidence>
<feature type="region of interest" description="Disordered" evidence="1">
    <location>
        <begin position="41"/>
        <end position="67"/>
    </location>
</feature>
<organism evidence="3 4">
    <name type="scientific">Lentinula aff. detonsa</name>
    <dbReference type="NCBI Taxonomy" id="2804958"/>
    <lineage>
        <taxon>Eukaryota</taxon>
        <taxon>Fungi</taxon>
        <taxon>Dikarya</taxon>
        <taxon>Basidiomycota</taxon>
        <taxon>Agaricomycotina</taxon>
        <taxon>Agaricomycetes</taxon>
        <taxon>Agaricomycetidae</taxon>
        <taxon>Agaricales</taxon>
        <taxon>Marasmiineae</taxon>
        <taxon>Omphalotaceae</taxon>
        <taxon>Lentinula</taxon>
    </lineage>
</organism>
<feature type="region of interest" description="Disordered" evidence="1">
    <location>
        <begin position="84"/>
        <end position="120"/>
    </location>
</feature>
<evidence type="ECO:0000256" key="1">
    <source>
        <dbReference type="SAM" id="MobiDB-lite"/>
    </source>
</evidence>